<dbReference type="Proteomes" id="UP000249789">
    <property type="component" value="Unassembled WGS sequence"/>
</dbReference>
<feature type="chain" id="PRO_5034817638" description="Secreted protein" evidence="1">
    <location>
        <begin position="23"/>
        <end position="75"/>
    </location>
</feature>
<dbReference type="EMBL" id="KZ824673">
    <property type="protein sequence ID" value="RAK74037.1"/>
    <property type="molecule type" value="Genomic_DNA"/>
</dbReference>
<sequence length="75" mass="8408">MDQDTRLACLWLLCLSLHFVAKRYLHNISGACSALVVAPTDLVCCMRVGTSKPRASQNFQARKLSVEFLDDHNLD</sequence>
<evidence type="ECO:0000313" key="2">
    <source>
        <dbReference type="EMBL" id="RAK74037.1"/>
    </source>
</evidence>
<organism evidence="2 3">
    <name type="scientific">Aspergillus fijiensis CBS 313.89</name>
    <dbReference type="NCBI Taxonomy" id="1448319"/>
    <lineage>
        <taxon>Eukaryota</taxon>
        <taxon>Fungi</taxon>
        <taxon>Dikarya</taxon>
        <taxon>Ascomycota</taxon>
        <taxon>Pezizomycotina</taxon>
        <taxon>Eurotiomycetes</taxon>
        <taxon>Eurotiomycetidae</taxon>
        <taxon>Eurotiales</taxon>
        <taxon>Aspergillaceae</taxon>
        <taxon>Aspergillus</taxon>
    </lineage>
</organism>
<protein>
    <recommendedName>
        <fullName evidence="4">Secreted protein</fullName>
    </recommendedName>
</protein>
<evidence type="ECO:0008006" key="4">
    <source>
        <dbReference type="Google" id="ProtNLM"/>
    </source>
</evidence>
<dbReference type="GeneID" id="63857091"/>
<reference evidence="2 3" key="1">
    <citation type="submission" date="2018-02" db="EMBL/GenBank/DDBJ databases">
        <title>The genomes of Aspergillus section Nigri reveals drivers in fungal speciation.</title>
        <authorList>
            <consortium name="DOE Joint Genome Institute"/>
            <person name="Vesth T.C."/>
            <person name="Nybo J."/>
            <person name="Theobald S."/>
            <person name="Brandl J."/>
            <person name="Frisvad J.C."/>
            <person name="Nielsen K.F."/>
            <person name="Lyhne E.K."/>
            <person name="Kogle M.E."/>
            <person name="Kuo A."/>
            <person name="Riley R."/>
            <person name="Clum A."/>
            <person name="Nolan M."/>
            <person name="Lipzen A."/>
            <person name="Salamov A."/>
            <person name="Henrissat B."/>
            <person name="Wiebenga A."/>
            <person name="De vries R.P."/>
            <person name="Grigoriev I.V."/>
            <person name="Mortensen U.H."/>
            <person name="Andersen M.R."/>
            <person name="Baker S.E."/>
        </authorList>
    </citation>
    <scope>NUCLEOTIDE SEQUENCE [LARGE SCALE GENOMIC DNA]</scope>
    <source>
        <strain evidence="2 3">CBS 313.89</strain>
    </source>
</reference>
<keyword evidence="3" id="KW-1185">Reference proteome</keyword>
<evidence type="ECO:0000256" key="1">
    <source>
        <dbReference type="SAM" id="SignalP"/>
    </source>
</evidence>
<keyword evidence="1" id="KW-0732">Signal</keyword>
<dbReference type="RefSeq" id="XP_040798047.1">
    <property type="nucleotide sequence ID" value="XM_040939758.1"/>
</dbReference>
<accession>A0A8G1RKE7</accession>
<proteinExistence type="predicted"/>
<dbReference type="AlphaFoldDB" id="A0A8G1RKE7"/>
<name>A0A8G1RKE7_9EURO</name>
<gene>
    <name evidence="2" type="ORF">BO72DRAFT_219769</name>
</gene>
<evidence type="ECO:0000313" key="3">
    <source>
        <dbReference type="Proteomes" id="UP000249789"/>
    </source>
</evidence>
<feature type="signal peptide" evidence="1">
    <location>
        <begin position="1"/>
        <end position="22"/>
    </location>
</feature>
<dbReference type="VEuPathDB" id="FungiDB:BO72DRAFT_219769"/>